<dbReference type="EMBL" id="KZ819602">
    <property type="protein sequence ID" value="PWN36677.1"/>
    <property type="molecule type" value="Genomic_DNA"/>
</dbReference>
<dbReference type="PANTHER" id="PTHR22601">
    <property type="entry name" value="ISP4 LIKE PROTEIN"/>
    <property type="match status" value="1"/>
</dbReference>
<comment type="similarity">
    <text evidence="2">Belongs to the oligopeptide OPT transporter family.</text>
</comment>
<feature type="transmembrane region" description="Helical" evidence="9">
    <location>
        <begin position="70"/>
        <end position="91"/>
    </location>
</feature>
<feature type="transmembrane region" description="Helical" evidence="9">
    <location>
        <begin position="614"/>
        <end position="630"/>
    </location>
</feature>
<protein>
    <submittedName>
        <fullName evidence="10">OPT oligopeptide transporter</fullName>
    </submittedName>
</protein>
<feature type="transmembrane region" description="Helical" evidence="9">
    <location>
        <begin position="170"/>
        <end position="194"/>
    </location>
</feature>
<evidence type="ECO:0000256" key="5">
    <source>
        <dbReference type="ARBA" id="ARBA00022856"/>
    </source>
</evidence>
<name>A0A316VGB7_9BASI</name>
<dbReference type="InterPro" id="IPR004648">
    <property type="entry name" value="Oligpept_transpt"/>
</dbReference>
<sequence length="729" mass="82674">MVELELETEEDSPYPEVRASVSNIDDPDMPCGTLRAWFLCFILSTFASAVNTVLSLRYPAPTLMPIVMQLIAYPCGKFLATIMPIRTFYLPSWLGGSKFSLNPGLFNIKEHTLITIVMNLCTTQAYSLYTVLTVESVYFYDTPKPILFTILYTISTSMIGMSLAGMSRRFLVWPASMIWPQNLVITTILNTLHAEDDAYDSSMSRFRFFSFVMGGAFLWNFVPSYLFNALSTFGWLCWIWPNNFIINTLFGTQTGLGLSVLTFDWNQINYIGSPLIFPWWAECNTFTGFVLWLIVCTLSLYFTNTLFTAYMPFNTTQAFDNHGQPYDIFRVIQNLKSFNVEAYEAYSPLFLSATYTMLYTTGFAAATALLSHTILYHGKALWRGVRRVRTEEDDIHAKFMRRYPEVPSWWYFVLGVLMFILGIICIEVYDTDMPVWALVVAVAIPIVYFLPSGFIYAMTGTTIGTNLIGEVVAGYSLPGLPLANMMFKTYAFNTLSNGLTFVQDLKLGHYMKVPPRQSFAAQTIFTIWNSFVQIGVLRFMIARVHNLCAQDQEHRFSCPHARVFFTSSIVWGIIGPQRLFGNGGLYKPLYWAMLAGLVLPVPFWFLARKYPKSWLKFVSVPIVLSGATFSPPASGIVYTAWFTTAFIFQYLIRKYNFRWWSKYNFVTSAALDAGTIVSTLVIFLVLQLPKDGSISIEWWGNTVSANTLDANPTPWKMPPANGFGPPPKA</sequence>
<evidence type="ECO:0000313" key="10">
    <source>
        <dbReference type="EMBL" id="PWN36677.1"/>
    </source>
</evidence>
<feature type="transmembrane region" description="Helical" evidence="9">
    <location>
        <begin position="636"/>
        <end position="652"/>
    </location>
</feature>
<evidence type="ECO:0000256" key="3">
    <source>
        <dbReference type="ARBA" id="ARBA00022448"/>
    </source>
</evidence>
<feature type="transmembrane region" description="Helical" evidence="9">
    <location>
        <begin position="664"/>
        <end position="686"/>
    </location>
</feature>
<evidence type="ECO:0000256" key="8">
    <source>
        <dbReference type="ARBA" id="ARBA00023136"/>
    </source>
</evidence>
<reference evidence="10 11" key="1">
    <citation type="journal article" date="2018" name="Mol. Biol. Evol.">
        <title>Broad Genomic Sampling Reveals a Smut Pathogenic Ancestry of the Fungal Clade Ustilaginomycotina.</title>
        <authorList>
            <person name="Kijpornyongpan T."/>
            <person name="Mondo S.J."/>
            <person name="Barry K."/>
            <person name="Sandor L."/>
            <person name="Lee J."/>
            <person name="Lipzen A."/>
            <person name="Pangilinan J."/>
            <person name="LaButti K."/>
            <person name="Hainaut M."/>
            <person name="Henrissat B."/>
            <person name="Grigoriev I.V."/>
            <person name="Spatafora J.W."/>
            <person name="Aime M.C."/>
        </authorList>
    </citation>
    <scope>NUCLEOTIDE SEQUENCE [LARGE SCALE GENOMIC DNA]</scope>
    <source>
        <strain evidence="10 11">MCA 3882</strain>
    </source>
</reference>
<keyword evidence="5" id="KW-0571">Peptide transport</keyword>
<comment type="subcellular location">
    <subcellularLocation>
        <location evidence="1">Membrane</location>
        <topology evidence="1">Multi-pass membrane protein</topology>
    </subcellularLocation>
</comment>
<dbReference type="RefSeq" id="XP_025356979.1">
    <property type="nucleotide sequence ID" value="XM_025496220.1"/>
</dbReference>
<keyword evidence="4 9" id="KW-0812">Transmembrane</keyword>
<feature type="transmembrane region" description="Helical" evidence="9">
    <location>
        <begin position="589"/>
        <end position="607"/>
    </location>
</feature>
<feature type="transmembrane region" description="Helical" evidence="9">
    <location>
        <begin position="206"/>
        <end position="227"/>
    </location>
</feature>
<dbReference type="NCBIfam" id="TIGR00727">
    <property type="entry name" value="ISP4_OPT"/>
    <property type="match status" value="1"/>
</dbReference>
<evidence type="ECO:0000256" key="2">
    <source>
        <dbReference type="ARBA" id="ARBA00008807"/>
    </source>
</evidence>
<dbReference type="GeneID" id="37018001"/>
<keyword evidence="11" id="KW-1185">Reference proteome</keyword>
<feature type="transmembrane region" description="Helical" evidence="9">
    <location>
        <begin position="435"/>
        <end position="455"/>
    </location>
</feature>
<feature type="transmembrane region" description="Helical" evidence="9">
    <location>
        <begin position="275"/>
        <end position="302"/>
    </location>
</feature>
<keyword evidence="7 9" id="KW-1133">Transmembrane helix</keyword>
<dbReference type="OrthoDB" id="9986677at2759"/>
<dbReference type="Proteomes" id="UP000245771">
    <property type="component" value="Unassembled WGS sequence"/>
</dbReference>
<gene>
    <name evidence="10" type="ORF">FA14DRAFT_117225</name>
</gene>
<evidence type="ECO:0000256" key="4">
    <source>
        <dbReference type="ARBA" id="ARBA00022692"/>
    </source>
</evidence>
<accession>A0A316VGB7</accession>
<feature type="transmembrane region" description="Helical" evidence="9">
    <location>
        <begin position="519"/>
        <end position="541"/>
    </location>
</feature>
<dbReference type="InParanoid" id="A0A316VGB7"/>
<feature type="transmembrane region" description="Helical" evidence="9">
    <location>
        <begin position="561"/>
        <end position="577"/>
    </location>
</feature>
<dbReference type="InterPro" id="IPR004813">
    <property type="entry name" value="OPT"/>
</dbReference>
<feature type="transmembrane region" description="Helical" evidence="9">
    <location>
        <begin position="357"/>
        <end position="377"/>
    </location>
</feature>
<feature type="transmembrane region" description="Helical" evidence="9">
    <location>
        <begin position="146"/>
        <end position="164"/>
    </location>
</feature>
<dbReference type="NCBIfam" id="TIGR00728">
    <property type="entry name" value="OPT_sfam"/>
    <property type="match status" value="1"/>
</dbReference>
<evidence type="ECO:0000313" key="11">
    <source>
        <dbReference type="Proteomes" id="UP000245771"/>
    </source>
</evidence>
<evidence type="ECO:0000256" key="1">
    <source>
        <dbReference type="ARBA" id="ARBA00004141"/>
    </source>
</evidence>
<evidence type="ECO:0000256" key="7">
    <source>
        <dbReference type="ARBA" id="ARBA00022989"/>
    </source>
</evidence>
<organism evidence="10 11">
    <name type="scientific">Meira miltonrushii</name>
    <dbReference type="NCBI Taxonomy" id="1280837"/>
    <lineage>
        <taxon>Eukaryota</taxon>
        <taxon>Fungi</taxon>
        <taxon>Dikarya</taxon>
        <taxon>Basidiomycota</taxon>
        <taxon>Ustilaginomycotina</taxon>
        <taxon>Exobasidiomycetes</taxon>
        <taxon>Exobasidiales</taxon>
        <taxon>Brachybasidiaceae</taxon>
        <taxon>Meira</taxon>
    </lineage>
</organism>
<evidence type="ECO:0000256" key="9">
    <source>
        <dbReference type="SAM" id="Phobius"/>
    </source>
</evidence>
<evidence type="ECO:0000256" key="6">
    <source>
        <dbReference type="ARBA" id="ARBA00022927"/>
    </source>
</evidence>
<dbReference type="AlphaFoldDB" id="A0A316VGB7"/>
<feature type="transmembrane region" description="Helical" evidence="9">
    <location>
        <begin position="36"/>
        <end position="58"/>
    </location>
</feature>
<proteinExistence type="inferred from homology"/>
<dbReference type="Pfam" id="PF03169">
    <property type="entry name" value="OPT"/>
    <property type="match status" value="1"/>
</dbReference>
<feature type="transmembrane region" description="Helical" evidence="9">
    <location>
        <begin position="467"/>
        <end position="487"/>
    </location>
</feature>
<keyword evidence="3" id="KW-0813">Transport</keyword>
<dbReference type="GO" id="GO:0015031">
    <property type="term" value="P:protein transport"/>
    <property type="evidence" value="ECO:0007669"/>
    <property type="project" value="UniProtKB-KW"/>
</dbReference>
<keyword evidence="8 9" id="KW-0472">Membrane</keyword>
<keyword evidence="6" id="KW-0653">Protein transport</keyword>
<feature type="transmembrane region" description="Helical" evidence="9">
    <location>
        <begin position="409"/>
        <end position="429"/>
    </location>
</feature>
<dbReference type="GO" id="GO:0016020">
    <property type="term" value="C:membrane"/>
    <property type="evidence" value="ECO:0007669"/>
    <property type="project" value="UniProtKB-SubCell"/>
</dbReference>
<dbReference type="GO" id="GO:0035673">
    <property type="term" value="F:oligopeptide transmembrane transporter activity"/>
    <property type="evidence" value="ECO:0007669"/>
    <property type="project" value="InterPro"/>
</dbReference>